<gene>
    <name evidence="6" type="ORF">LPJ61_002397</name>
</gene>
<dbReference type="PANTHER" id="PTHR12486">
    <property type="entry name" value="APRATAXIN-RELATED"/>
    <property type="match status" value="1"/>
</dbReference>
<evidence type="ECO:0000256" key="1">
    <source>
        <dbReference type="ARBA" id="ARBA00022741"/>
    </source>
</evidence>
<dbReference type="InterPro" id="IPR011146">
    <property type="entry name" value="HIT-like"/>
</dbReference>
<evidence type="ECO:0000256" key="3">
    <source>
        <dbReference type="PIRSR" id="PIRSR601310-1"/>
    </source>
</evidence>
<proteinExistence type="predicted"/>
<dbReference type="SUPFAM" id="SSF54197">
    <property type="entry name" value="HIT-like"/>
    <property type="match status" value="1"/>
</dbReference>
<comment type="caution">
    <text evidence="6">The sequence shown here is derived from an EMBL/GenBank/DDBJ whole genome shotgun (WGS) entry which is preliminary data.</text>
</comment>
<dbReference type="PANTHER" id="PTHR12486:SF5">
    <property type="entry name" value="ADENOSINE 5'-MONOPHOSPHORAMIDASE HINT3"/>
    <property type="match status" value="1"/>
</dbReference>
<keyword evidence="2" id="KW-0378">Hydrolase</keyword>
<feature type="active site" description="Tele-AMP-histidine intermediate" evidence="3">
    <location>
        <position position="124"/>
    </location>
</feature>
<organism evidence="6 7">
    <name type="scientific">Coemansia biformis</name>
    <dbReference type="NCBI Taxonomy" id="1286918"/>
    <lineage>
        <taxon>Eukaryota</taxon>
        <taxon>Fungi</taxon>
        <taxon>Fungi incertae sedis</taxon>
        <taxon>Zoopagomycota</taxon>
        <taxon>Kickxellomycotina</taxon>
        <taxon>Kickxellomycetes</taxon>
        <taxon>Kickxellales</taxon>
        <taxon>Kickxellaceae</taxon>
        <taxon>Coemansia</taxon>
    </lineage>
</organism>
<dbReference type="PROSITE" id="PS51084">
    <property type="entry name" value="HIT_2"/>
    <property type="match status" value="1"/>
</dbReference>
<dbReference type="EMBL" id="JANBOI010000298">
    <property type="protein sequence ID" value="KAJ1731712.1"/>
    <property type="molecule type" value="Genomic_DNA"/>
</dbReference>
<reference evidence="6" key="1">
    <citation type="submission" date="2022-07" db="EMBL/GenBank/DDBJ databases">
        <title>Phylogenomic reconstructions and comparative analyses of Kickxellomycotina fungi.</title>
        <authorList>
            <person name="Reynolds N.K."/>
            <person name="Stajich J.E."/>
            <person name="Barry K."/>
            <person name="Grigoriev I.V."/>
            <person name="Crous P."/>
            <person name="Smith M.E."/>
        </authorList>
    </citation>
    <scope>NUCLEOTIDE SEQUENCE</scope>
    <source>
        <strain evidence="6">BCRC 34381</strain>
    </source>
</reference>
<dbReference type="GO" id="GO:0000166">
    <property type="term" value="F:nucleotide binding"/>
    <property type="evidence" value="ECO:0007669"/>
    <property type="project" value="UniProtKB-KW"/>
</dbReference>
<dbReference type="PRINTS" id="PR00332">
    <property type="entry name" value="HISTRIAD"/>
</dbReference>
<keyword evidence="1" id="KW-0547">Nucleotide-binding</keyword>
<evidence type="ECO:0000256" key="4">
    <source>
        <dbReference type="PROSITE-ProRule" id="PRU00464"/>
    </source>
</evidence>
<dbReference type="AlphaFoldDB" id="A0A9W7YCK0"/>
<keyword evidence="7" id="KW-1185">Reference proteome</keyword>
<feature type="domain" description="HIT" evidence="5">
    <location>
        <begin position="31"/>
        <end position="139"/>
    </location>
</feature>
<evidence type="ECO:0000313" key="6">
    <source>
        <dbReference type="EMBL" id="KAJ1731712.1"/>
    </source>
</evidence>
<dbReference type="OrthoDB" id="1915375at2759"/>
<evidence type="ECO:0000313" key="7">
    <source>
        <dbReference type="Proteomes" id="UP001143981"/>
    </source>
</evidence>
<sequence>MRPGHTLALAAGALAAFATGLLLMGGQRRPKHCVFCAPLDRIVYEDAEFIAFHDIKPDAALHLLVIPREHRGTVRELTPQDLPMVRRMHEIGRRLLEERGFSGDLARFGFHRPPFNSIHHLHMHCLGLPFLPRRAGKMFPQAGSPWFISAGQLCDRLRAPGPNPAP</sequence>
<evidence type="ECO:0000259" key="5">
    <source>
        <dbReference type="PROSITE" id="PS51084"/>
    </source>
</evidence>
<dbReference type="Gene3D" id="3.30.428.10">
    <property type="entry name" value="HIT-like"/>
    <property type="match status" value="1"/>
</dbReference>
<dbReference type="Proteomes" id="UP001143981">
    <property type="component" value="Unassembled WGS sequence"/>
</dbReference>
<dbReference type="InterPro" id="IPR001310">
    <property type="entry name" value="Histidine_triad_HIT"/>
</dbReference>
<dbReference type="Pfam" id="PF11969">
    <property type="entry name" value="DcpS_C"/>
    <property type="match status" value="1"/>
</dbReference>
<accession>A0A9W7YCK0</accession>
<dbReference type="GO" id="GO:0016787">
    <property type="term" value="F:hydrolase activity"/>
    <property type="evidence" value="ECO:0007669"/>
    <property type="project" value="UniProtKB-KW"/>
</dbReference>
<protein>
    <recommendedName>
        <fullName evidence="5">HIT domain-containing protein</fullName>
    </recommendedName>
</protein>
<dbReference type="InterPro" id="IPR036265">
    <property type="entry name" value="HIT-like_sf"/>
</dbReference>
<evidence type="ECO:0000256" key="2">
    <source>
        <dbReference type="ARBA" id="ARBA00022801"/>
    </source>
</evidence>
<name>A0A9W7YCK0_9FUNG</name>
<feature type="short sequence motif" description="Histidine triad motif" evidence="4">
    <location>
        <begin position="120"/>
        <end position="124"/>
    </location>
</feature>